<dbReference type="Proteomes" id="UP001292094">
    <property type="component" value="Unassembled WGS sequence"/>
</dbReference>
<sequence length="134" mass="14279">MSHTGRYSSDTGRCVRLEASGVAQSARRGKPARPLKCSGGVQGMVLPSGQHPPFKCTDETSVRVHINPHPTKSVTTAPSSQFVSDAASSVSRGKWDEQSTKATPLVKNMARFLNVNSAVNGCDLTIFPSSSLYD</sequence>
<dbReference type="EMBL" id="JAWZYT010000050">
    <property type="protein sequence ID" value="KAK4328893.1"/>
    <property type="molecule type" value="Genomic_DNA"/>
</dbReference>
<dbReference type="AlphaFoldDB" id="A0AAE1UL05"/>
<organism evidence="1 2">
    <name type="scientific">Petrolisthes manimaculis</name>
    <dbReference type="NCBI Taxonomy" id="1843537"/>
    <lineage>
        <taxon>Eukaryota</taxon>
        <taxon>Metazoa</taxon>
        <taxon>Ecdysozoa</taxon>
        <taxon>Arthropoda</taxon>
        <taxon>Crustacea</taxon>
        <taxon>Multicrustacea</taxon>
        <taxon>Malacostraca</taxon>
        <taxon>Eumalacostraca</taxon>
        <taxon>Eucarida</taxon>
        <taxon>Decapoda</taxon>
        <taxon>Pleocyemata</taxon>
        <taxon>Anomura</taxon>
        <taxon>Galatheoidea</taxon>
        <taxon>Porcellanidae</taxon>
        <taxon>Petrolisthes</taxon>
    </lineage>
</organism>
<keyword evidence="2" id="KW-1185">Reference proteome</keyword>
<comment type="caution">
    <text evidence="1">The sequence shown here is derived from an EMBL/GenBank/DDBJ whole genome shotgun (WGS) entry which is preliminary data.</text>
</comment>
<evidence type="ECO:0000313" key="1">
    <source>
        <dbReference type="EMBL" id="KAK4328893.1"/>
    </source>
</evidence>
<reference evidence="1" key="1">
    <citation type="submission" date="2023-11" db="EMBL/GenBank/DDBJ databases">
        <title>Genome assemblies of two species of porcelain crab, Petrolisthes cinctipes and Petrolisthes manimaculis (Anomura: Porcellanidae).</title>
        <authorList>
            <person name="Angst P."/>
        </authorList>
    </citation>
    <scope>NUCLEOTIDE SEQUENCE</scope>
    <source>
        <strain evidence="1">PB745_02</strain>
        <tissue evidence="1">Gill</tissue>
    </source>
</reference>
<evidence type="ECO:0000313" key="2">
    <source>
        <dbReference type="Proteomes" id="UP001292094"/>
    </source>
</evidence>
<accession>A0AAE1UL05</accession>
<gene>
    <name evidence="1" type="ORF">Pmani_000702</name>
</gene>
<protein>
    <submittedName>
        <fullName evidence="1">Uncharacterized protein</fullName>
    </submittedName>
</protein>
<proteinExistence type="predicted"/>
<name>A0AAE1UL05_9EUCA</name>